<proteinExistence type="predicted"/>
<dbReference type="Proteomes" id="UP000018468">
    <property type="component" value="Unassembled WGS sequence"/>
</dbReference>
<protein>
    <recommendedName>
        <fullName evidence="1">CCHC-type domain-containing protein</fullName>
    </recommendedName>
</protein>
<feature type="domain" description="CCHC-type" evidence="1">
    <location>
        <begin position="127"/>
        <end position="143"/>
    </location>
</feature>
<dbReference type="PANTHER" id="PTHR46486:SF1">
    <property type="entry name" value="CCHC-TYPE DOMAIN-CONTAINING PROTEIN"/>
    <property type="match status" value="1"/>
</dbReference>
<accession>W5LWB5</accession>
<dbReference type="Pfam" id="PF23058">
    <property type="entry name" value="RBD_ZCCHC3_2nd"/>
    <property type="match status" value="1"/>
</dbReference>
<feature type="domain" description="CCHC-type" evidence="1">
    <location>
        <begin position="108"/>
        <end position="125"/>
    </location>
</feature>
<sequence length="172" mass="19818">CREREKVVPLIHSDIEGIWAKARRVITVHVYNPFVRNDDIFLFLSRYVDVVSECNKVVDRLGVWTGRRQFAVILRPDPTSLDGFKHPPASFALGSDRGYLFYAGQPKTCGRRCRKEGHNMVDCRECVCRRCEGVGHFTSECTEEIKYNLCGGEGHVFRDCPLRKKFFRSGAW</sequence>
<dbReference type="GeneTree" id="ENSGT00530000063983"/>
<reference evidence="2" key="3">
    <citation type="submission" date="2025-09" db="UniProtKB">
        <authorList>
            <consortium name="Ensembl"/>
        </authorList>
    </citation>
    <scope>IDENTIFICATION</scope>
</reference>
<name>W5LWB5_LEPOC</name>
<dbReference type="SMART" id="SM00343">
    <property type="entry name" value="ZnF_C2HC"/>
    <property type="match status" value="3"/>
</dbReference>
<dbReference type="InterPro" id="IPR036875">
    <property type="entry name" value="Znf_CCHC_sf"/>
</dbReference>
<dbReference type="HOGENOM" id="CLU_045922_2_0_1"/>
<dbReference type="Gene3D" id="4.10.60.10">
    <property type="entry name" value="Zinc finger, CCHC-type"/>
    <property type="match status" value="1"/>
</dbReference>
<dbReference type="InterPro" id="IPR001878">
    <property type="entry name" value="Znf_CCHC"/>
</dbReference>
<dbReference type="GO" id="GO:0003676">
    <property type="term" value="F:nucleic acid binding"/>
    <property type="evidence" value="ECO:0007669"/>
    <property type="project" value="InterPro"/>
</dbReference>
<evidence type="ECO:0000259" key="1">
    <source>
        <dbReference type="SMART" id="SM00343"/>
    </source>
</evidence>
<dbReference type="SUPFAM" id="SSF57756">
    <property type="entry name" value="Retrovirus zinc finger-like domains"/>
    <property type="match status" value="1"/>
</dbReference>
<keyword evidence="3" id="KW-1185">Reference proteome</keyword>
<dbReference type="PANTHER" id="PTHR46486">
    <property type="entry name" value="CCHC-TYPE DOMAIN-CONTAINING PROTEIN"/>
    <property type="match status" value="1"/>
</dbReference>
<reference evidence="2" key="2">
    <citation type="submission" date="2025-08" db="UniProtKB">
        <authorList>
            <consortium name="Ensembl"/>
        </authorList>
    </citation>
    <scope>IDENTIFICATION</scope>
</reference>
<dbReference type="InterPro" id="IPR057811">
    <property type="entry name" value="RBD_ZCCHC3_2nd"/>
</dbReference>
<evidence type="ECO:0000313" key="3">
    <source>
        <dbReference type="Proteomes" id="UP000018468"/>
    </source>
</evidence>
<organism evidence="2 3">
    <name type="scientific">Lepisosteus oculatus</name>
    <name type="common">Spotted gar</name>
    <dbReference type="NCBI Taxonomy" id="7918"/>
    <lineage>
        <taxon>Eukaryota</taxon>
        <taxon>Metazoa</taxon>
        <taxon>Chordata</taxon>
        <taxon>Craniata</taxon>
        <taxon>Vertebrata</taxon>
        <taxon>Euteleostomi</taxon>
        <taxon>Actinopterygii</taxon>
        <taxon>Neopterygii</taxon>
        <taxon>Holostei</taxon>
        <taxon>Semionotiformes</taxon>
        <taxon>Lepisosteidae</taxon>
        <taxon>Lepisosteus</taxon>
    </lineage>
</organism>
<feature type="domain" description="CCHC-type" evidence="1">
    <location>
        <begin position="150"/>
        <end position="162"/>
    </location>
</feature>
<dbReference type="GO" id="GO:0008270">
    <property type="term" value="F:zinc ion binding"/>
    <property type="evidence" value="ECO:0007669"/>
    <property type="project" value="InterPro"/>
</dbReference>
<dbReference type="Ensembl" id="ENSLOCT00000000422.1">
    <property type="protein sequence ID" value="ENSLOCP00000000422.1"/>
    <property type="gene ID" value="ENSLOCG00000000387.1"/>
</dbReference>
<evidence type="ECO:0000313" key="2">
    <source>
        <dbReference type="Ensembl" id="ENSLOCP00000000422.1"/>
    </source>
</evidence>
<dbReference type="AlphaFoldDB" id="W5LWB5"/>
<reference evidence="3" key="1">
    <citation type="submission" date="2011-12" db="EMBL/GenBank/DDBJ databases">
        <title>The Draft Genome of Lepisosteus oculatus.</title>
        <authorList>
            <consortium name="The Broad Institute Genome Assembly &amp; Analysis Group"/>
            <consortium name="Computational R&amp;D Group"/>
            <consortium name="and Sequencing Platform"/>
            <person name="Di Palma F."/>
            <person name="Alfoldi J."/>
            <person name="Johnson J."/>
            <person name="Berlin A."/>
            <person name="Gnerre S."/>
            <person name="Jaffe D."/>
            <person name="MacCallum I."/>
            <person name="Young S."/>
            <person name="Walker B.J."/>
            <person name="Lander E.S."/>
            <person name="Lindblad-Toh K."/>
        </authorList>
    </citation>
    <scope>NUCLEOTIDE SEQUENCE [LARGE SCALE GENOMIC DNA]</scope>
</reference>